<reference evidence="2 3" key="1">
    <citation type="submission" date="2013-07" db="EMBL/GenBank/DDBJ databases">
        <authorList>
            <person name="Schaap P.J."/>
            <person name="Mehboob F."/>
            <person name="Oosterkamp M.J."/>
            <person name="de Vos W.M."/>
            <person name="Stams A.J.M."/>
            <person name="Koehorst J.J."/>
        </authorList>
    </citation>
    <scope>NUCLEOTIDE SEQUENCE [LARGE SCALE GENOMIC DNA]</scope>
    <source>
        <strain evidence="2 3">AW-1</strain>
    </source>
</reference>
<proteinExistence type="predicted"/>
<dbReference type="EMBL" id="AOFQ01000057">
    <property type="protein sequence ID" value="ESQ97882.1"/>
    <property type="molecule type" value="Genomic_DNA"/>
</dbReference>
<dbReference type="Proteomes" id="UP000017822">
    <property type="component" value="Unassembled WGS sequence"/>
</dbReference>
<evidence type="ECO:0000313" key="2">
    <source>
        <dbReference type="EMBL" id="ESQ97882.1"/>
    </source>
</evidence>
<sequence>MGTIIGMIEPDKVAFFVEMTGINGIFRKPSQESTTNQGNRHLARVGMD</sequence>
<organism evidence="2 3">
    <name type="scientific">Stutzerimonas chloritidismutans AW-1</name>
    <dbReference type="NCBI Taxonomy" id="1263865"/>
    <lineage>
        <taxon>Bacteria</taxon>
        <taxon>Pseudomonadati</taxon>
        <taxon>Pseudomonadota</taxon>
        <taxon>Gammaproteobacteria</taxon>
        <taxon>Pseudomonadales</taxon>
        <taxon>Pseudomonadaceae</taxon>
        <taxon>Stutzerimonas</taxon>
    </lineage>
</organism>
<feature type="region of interest" description="Disordered" evidence="1">
    <location>
        <begin position="28"/>
        <end position="48"/>
    </location>
</feature>
<name>V4Q806_STUCH</name>
<protein>
    <submittedName>
        <fullName evidence="2">Uncharacterized protein</fullName>
    </submittedName>
</protein>
<evidence type="ECO:0000256" key="1">
    <source>
        <dbReference type="SAM" id="MobiDB-lite"/>
    </source>
</evidence>
<accession>V4Q806</accession>
<gene>
    <name evidence="2" type="ORF">F753_18935</name>
</gene>
<evidence type="ECO:0000313" key="3">
    <source>
        <dbReference type="Proteomes" id="UP000017822"/>
    </source>
</evidence>
<dbReference type="AlphaFoldDB" id="V4Q806"/>
<comment type="caution">
    <text evidence="2">The sequence shown here is derived from an EMBL/GenBank/DDBJ whole genome shotgun (WGS) entry which is preliminary data.</text>
</comment>